<dbReference type="NCBIfam" id="NF004718">
    <property type="entry name" value="PRK06062.1"/>
    <property type="match status" value="1"/>
</dbReference>
<dbReference type="GO" id="GO:0008483">
    <property type="term" value="F:transaminase activity"/>
    <property type="evidence" value="ECO:0007669"/>
    <property type="project" value="InterPro"/>
</dbReference>
<organism evidence="3">
    <name type="scientific">freshwater metagenome</name>
    <dbReference type="NCBI Taxonomy" id="449393"/>
    <lineage>
        <taxon>unclassified sequences</taxon>
        <taxon>metagenomes</taxon>
        <taxon>ecological metagenomes</taxon>
    </lineage>
</organism>
<protein>
    <submittedName>
        <fullName evidence="3">Unannotated protein</fullName>
    </submittedName>
</protein>
<proteinExistence type="inferred from homology"/>
<accession>A0A6J6M7I4</accession>
<name>A0A6J6M7I4_9ZZZZ</name>
<dbReference type="InterPro" id="IPR049704">
    <property type="entry name" value="Aminotrans_3_PPA_site"/>
</dbReference>
<dbReference type="Gene3D" id="3.40.640.10">
    <property type="entry name" value="Type I PLP-dependent aspartate aminotransferase-like (Major domain)"/>
    <property type="match status" value="1"/>
</dbReference>
<dbReference type="InterPro" id="IPR005814">
    <property type="entry name" value="Aminotrans_3"/>
</dbReference>
<evidence type="ECO:0000313" key="3">
    <source>
        <dbReference type="EMBL" id="CAB4668958.1"/>
    </source>
</evidence>
<gene>
    <name evidence="3" type="ORF">UFOPK2254_01163</name>
    <name evidence="4" type="ORF">UFOPK4401_00929</name>
</gene>
<evidence type="ECO:0000256" key="1">
    <source>
        <dbReference type="ARBA" id="ARBA00008954"/>
    </source>
</evidence>
<dbReference type="EMBL" id="CAFBRB010000101">
    <property type="protein sequence ID" value="CAB5076324.1"/>
    <property type="molecule type" value="Genomic_DNA"/>
</dbReference>
<dbReference type="InterPro" id="IPR015422">
    <property type="entry name" value="PyrdxlP-dep_Trfase_small"/>
</dbReference>
<dbReference type="AlphaFoldDB" id="A0A6J6M7I4"/>
<evidence type="ECO:0000313" key="4">
    <source>
        <dbReference type="EMBL" id="CAB5076324.1"/>
    </source>
</evidence>
<dbReference type="InterPro" id="IPR015421">
    <property type="entry name" value="PyrdxlP-dep_Trfase_major"/>
</dbReference>
<sequence>MTQPVPNPELGAKVFAADRAHVFHSWSAQAQIAPIPVAGAEGSYFWDYDGKKYLDFSCQLVFTNIGHQHPKVVKAIQEQAAVLATIAPQHANIARNEAAARIVELAGPKFNKVFFTNAGADAIENAIRMARLHTGKQKIFSTYRSYHGNTGAAINATGDPRRFPNENSTGHVHFWGPYLYRSSFWAKDEEQECARALEHLEQTIIFEGPKTIAAILIESVPGTAGILVPPKGYLEGVRALCDKYEILWIADEVMAGFGRTGKWFAFKHSAAEPDLIVFAKGVTSGYIPLGGVIIPDYIAKTFDDRVFPGGLTYSGHPLACATAVATIDAMKEEGIVENAAHIGETILGPGLRELAKKHKVIGDVRGAGVFWGLDIVTDRESRNPMAPYGASSPAMNELIAACKKNGLMPFPNFNRLHMTPPCNISEADARLGLEMLDKALTEIGKHYTGA</sequence>
<dbReference type="SUPFAM" id="SSF53383">
    <property type="entry name" value="PLP-dependent transferases"/>
    <property type="match status" value="1"/>
</dbReference>
<evidence type="ECO:0000256" key="2">
    <source>
        <dbReference type="ARBA" id="ARBA00022898"/>
    </source>
</evidence>
<dbReference type="Pfam" id="PF00202">
    <property type="entry name" value="Aminotran_3"/>
    <property type="match status" value="1"/>
</dbReference>
<dbReference type="GO" id="GO:0005829">
    <property type="term" value="C:cytosol"/>
    <property type="evidence" value="ECO:0007669"/>
    <property type="project" value="TreeGrafter"/>
</dbReference>
<reference evidence="3" key="1">
    <citation type="submission" date="2020-05" db="EMBL/GenBank/DDBJ databases">
        <authorList>
            <person name="Chiriac C."/>
            <person name="Salcher M."/>
            <person name="Ghai R."/>
            <person name="Kavagutti S V."/>
        </authorList>
    </citation>
    <scope>NUCLEOTIDE SEQUENCE</scope>
</reference>
<dbReference type="Gene3D" id="3.90.1150.10">
    <property type="entry name" value="Aspartate Aminotransferase, domain 1"/>
    <property type="match status" value="1"/>
</dbReference>
<dbReference type="EMBL" id="CAEZWO010000131">
    <property type="protein sequence ID" value="CAB4668958.1"/>
    <property type="molecule type" value="Genomic_DNA"/>
</dbReference>
<dbReference type="CDD" id="cd00610">
    <property type="entry name" value="OAT_like"/>
    <property type="match status" value="1"/>
</dbReference>
<comment type="similarity">
    <text evidence="1">Belongs to the class-III pyridoxal-phosphate-dependent aminotransferase family.</text>
</comment>
<dbReference type="PANTHER" id="PTHR43094">
    <property type="entry name" value="AMINOTRANSFERASE"/>
    <property type="match status" value="1"/>
</dbReference>
<dbReference type="InterPro" id="IPR015424">
    <property type="entry name" value="PyrdxlP-dep_Trfase"/>
</dbReference>
<dbReference type="PANTHER" id="PTHR43094:SF1">
    <property type="entry name" value="AMINOTRANSFERASE CLASS-III"/>
    <property type="match status" value="1"/>
</dbReference>
<keyword evidence="2" id="KW-0663">Pyridoxal phosphate</keyword>
<dbReference type="GO" id="GO:0030170">
    <property type="term" value="F:pyridoxal phosphate binding"/>
    <property type="evidence" value="ECO:0007669"/>
    <property type="project" value="InterPro"/>
</dbReference>
<dbReference type="PROSITE" id="PS00600">
    <property type="entry name" value="AA_TRANSFER_CLASS_3"/>
    <property type="match status" value="1"/>
</dbReference>